<evidence type="ECO:0000256" key="3">
    <source>
        <dbReference type="ARBA" id="ARBA00022475"/>
    </source>
</evidence>
<keyword evidence="4 7" id="KW-0812">Transmembrane</keyword>
<evidence type="ECO:0000313" key="8">
    <source>
        <dbReference type="EMBL" id="QRG65350.1"/>
    </source>
</evidence>
<sequence>MKEVFQNRNFRNLFFANLFSGFGQGMTMIGISWYLVETSGSASLLGSTMLISSILTLLAGPYLGTLVDRFSRKTILQAEHLGGFLTLAVLAAWGFRGDYEEWMLVLIFLAATLLFQLHEPTQAAFIQETFEQKDFRVINSLLEIENQTALVLAGAFAGFLLAPFGLHIVLVLNALTYLCAYLLMSRLDYVFARDQQNVISQMAPWTEQFLESWLFIRQMRGFLVFGVAALIPFISVMLVNLLNPIFVSQTLREDVHIYSLAEVTYSIGAAAAGFLFTLLSKKVGSFAFMVGHYLLMAIALILTIAFPNGISFILLSTFVGWCNVSTRLTRQTLYMVLLPNHFMGRVMSFFRSVGTLIRLLMLALFTMMIDSTGAAIGYLIVASLLGVATMGIIISMSALLRKAGNVHTR</sequence>
<dbReference type="RefSeq" id="WP_203254867.1">
    <property type="nucleotide sequence ID" value="NZ_CP069127.1"/>
</dbReference>
<keyword evidence="6 7" id="KW-0472">Membrane</keyword>
<feature type="transmembrane region" description="Helical" evidence="7">
    <location>
        <begin position="286"/>
        <end position="306"/>
    </location>
</feature>
<dbReference type="InterPro" id="IPR010290">
    <property type="entry name" value="TM_effector"/>
</dbReference>
<evidence type="ECO:0000256" key="2">
    <source>
        <dbReference type="ARBA" id="ARBA00022448"/>
    </source>
</evidence>
<evidence type="ECO:0000256" key="7">
    <source>
        <dbReference type="SAM" id="Phobius"/>
    </source>
</evidence>
<reference evidence="8 9" key="1">
    <citation type="submission" date="2021-01" db="EMBL/GenBank/DDBJ databases">
        <title>Identification of strong promoters based on the transcriptome of Brevibacillus choshinensis.</title>
        <authorList>
            <person name="Yao D."/>
            <person name="Zhang K."/>
            <person name="Wu J."/>
        </authorList>
    </citation>
    <scope>NUCLEOTIDE SEQUENCE [LARGE SCALE GENOMIC DNA]</scope>
    <source>
        <strain evidence="8 9">HPD31-SP3</strain>
    </source>
</reference>
<keyword evidence="5 7" id="KW-1133">Transmembrane helix</keyword>
<dbReference type="Gene3D" id="1.20.1250.20">
    <property type="entry name" value="MFS general substrate transporter like domains"/>
    <property type="match status" value="1"/>
</dbReference>
<keyword evidence="2" id="KW-0813">Transport</keyword>
<organism evidence="8 9">
    <name type="scientific">Brevibacillus choshinensis</name>
    <dbReference type="NCBI Taxonomy" id="54911"/>
    <lineage>
        <taxon>Bacteria</taxon>
        <taxon>Bacillati</taxon>
        <taxon>Bacillota</taxon>
        <taxon>Bacilli</taxon>
        <taxon>Bacillales</taxon>
        <taxon>Paenibacillaceae</taxon>
        <taxon>Brevibacillus</taxon>
    </lineage>
</organism>
<feature type="transmembrane region" description="Helical" evidence="7">
    <location>
        <begin position="42"/>
        <end position="63"/>
    </location>
</feature>
<dbReference type="EMBL" id="CP069127">
    <property type="protein sequence ID" value="QRG65350.1"/>
    <property type="molecule type" value="Genomic_DNA"/>
</dbReference>
<dbReference type="Proteomes" id="UP000596248">
    <property type="component" value="Chromosome"/>
</dbReference>
<keyword evidence="3" id="KW-1003">Cell membrane</keyword>
<feature type="transmembrane region" description="Helical" evidence="7">
    <location>
        <begin position="349"/>
        <end position="369"/>
    </location>
</feature>
<keyword evidence="9" id="KW-1185">Reference proteome</keyword>
<evidence type="ECO:0000256" key="4">
    <source>
        <dbReference type="ARBA" id="ARBA00022692"/>
    </source>
</evidence>
<name>A0ABX7FK23_BRECH</name>
<feature type="transmembrane region" description="Helical" evidence="7">
    <location>
        <begin position="12"/>
        <end position="36"/>
    </location>
</feature>
<comment type="subcellular location">
    <subcellularLocation>
        <location evidence="1">Cell membrane</location>
        <topology evidence="1">Multi-pass membrane protein</topology>
    </subcellularLocation>
</comment>
<proteinExistence type="predicted"/>
<gene>
    <name evidence="8" type="ORF">JNE38_17130</name>
</gene>
<feature type="transmembrane region" description="Helical" evidence="7">
    <location>
        <begin position="375"/>
        <end position="400"/>
    </location>
</feature>
<dbReference type="PANTHER" id="PTHR23513:SF11">
    <property type="entry name" value="STAPHYLOFERRIN A TRANSPORTER"/>
    <property type="match status" value="1"/>
</dbReference>
<dbReference type="InterPro" id="IPR036259">
    <property type="entry name" value="MFS_trans_sf"/>
</dbReference>
<feature type="transmembrane region" description="Helical" evidence="7">
    <location>
        <begin position="255"/>
        <end position="279"/>
    </location>
</feature>
<protein>
    <submittedName>
        <fullName evidence="8">MFS transporter</fullName>
    </submittedName>
</protein>
<feature type="transmembrane region" description="Helical" evidence="7">
    <location>
        <begin position="222"/>
        <end position="243"/>
    </location>
</feature>
<evidence type="ECO:0000256" key="5">
    <source>
        <dbReference type="ARBA" id="ARBA00022989"/>
    </source>
</evidence>
<dbReference type="Pfam" id="PF05977">
    <property type="entry name" value="MFS_3"/>
    <property type="match status" value="1"/>
</dbReference>
<dbReference type="PANTHER" id="PTHR23513">
    <property type="entry name" value="INTEGRAL MEMBRANE EFFLUX PROTEIN-RELATED"/>
    <property type="match status" value="1"/>
</dbReference>
<evidence type="ECO:0000256" key="1">
    <source>
        <dbReference type="ARBA" id="ARBA00004651"/>
    </source>
</evidence>
<dbReference type="CDD" id="cd06173">
    <property type="entry name" value="MFS_MefA_like"/>
    <property type="match status" value="1"/>
</dbReference>
<evidence type="ECO:0000313" key="9">
    <source>
        <dbReference type="Proteomes" id="UP000596248"/>
    </source>
</evidence>
<accession>A0ABX7FK23</accession>
<evidence type="ECO:0000256" key="6">
    <source>
        <dbReference type="ARBA" id="ARBA00023136"/>
    </source>
</evidence>
<dbReference type="SUPFAM" id="SSF103473">
    <property type="entry name" value="MFS general substrate transporter"/>
    <property type="match status" value="1"/>
</dbReference>